<dbReference type="InterPro" id="IPR004886">
    <property type="entry name" value="Glucanosyltransferase"/>
</dbReference>
<dbReference type="GO" id="GO:0042124">
    <property type="term" value="F:1,3-beta-glucanosyltransferase activity"/>
    <property type="evidence" value="ECO:0007669"/>
    <property type="project" value="TreeGrafter"/>
</dbReference>
<dbReference type="EC" id="2.4.1.-" evidence="9"/>
<dbReference type="GO" id="GO:0009277">
    <property type="term" value="C:fungal-type cell wall"/>
    <property type="evidence" value="ECO:0007669"/>
    <property type="project" value="EnsemblFungi"/>
</dbReference>
<keyword evidence="3 9" id="KW-0336">GPI-anchor</keyword>
<keyword evidence="12" id="KW-1185">Reference proteome</keyword>
<dbReference type="PANTHER" id="PTHR31468">
    <property type="entry name" value="1,3-BETA-GLUCANOSYLTRANSFERASE GAS1"/>
    <property type="match status" value="1"/>
</dbReference>
<evidence type="ECO:0000313" key="12">
    <source>
        <dbReference type="Proteomes" id="UP000249619"/>
    </source>
</evidence>
<dbReference type="OrthoDB" id="421038at2759"/>
<dbReference type="Pfam" id="PF03198">
    <property type="entry name" value="Glyco_hydro_72"/>
    <property type="match status" value="1"/>
</dbReference>
<protein>
    <recommendedName>
        <fullName evidence="9">1,3-beta-glucanosyltransferase</fullName>
        <ecNumber evidence="9">2.4.1.-</ecNumber>
    </recommendedName>
</protein>
<comment type="subcellular location">
    <subcellularLocation>
        <location evidence="1 9">Cell membrane</location>
        <topology evidence="1 9">Lipid-anchor</topology>
        <topology evidence="1 9">GPI-anchor</topology>
    </subcellularLocation>
</comment>
<keyword evidence="11" id="KW-0378">Hydrolase</keyword>
<organism evidence="11 12">
    <name type="scientific">Stemphylium lycopersici</name>
    <name type="common">Tomato gray leaf spot disease fungus</name>
    <name type="synonym">Thyrospora lycopersici</name>
    <dbReference type="NCBI Taxonomy" id="183478"/>
    <lineage>
        <taxon>Eukaryota</taxon>
        <taxon>Fungi</taxon>
        <taxon>Dikarya</taxon>
        <taxon>Ascomycota</taxon>
        <taxon>Pezizomycotina</taxon>
        <taxon>Dothideomycetes</taxon>
        <taxon>Pleosporomycetidae</taxon>
        <taxon>Pleosporales</taxon>
        <taxon>Pleosporineae</taxon>
        <taxon>Pleosporaceae</taxon>
        <taxon>Stemphylium</taxon>
    </lineage>
</organism>
<keyword evidence="4 9" id="KW-0808">Transferase</keyword>
<dbReference type="EMBL" id="QGDH01000014">
    <property type="protein sequence ID" value="RAR15188.1"/>
    <property type="molecule type" value="Genomic_DNA"/>
</dbReference>
<reference evidence="12" key="1">
    <citation type="submission" date="2018-05" db="EMBL/GenBank/DDBJ databases">
        <title>Draft genome sequence of Stemphylium lycopersici strain CIDEFI 213.</title>
        <authorList>
            <person name="Medina R."/>
            <person name="Franco M.E.E."/>
            <person name="Lucentini C.G."/>
            <person name="Saparrat M.C.N."/>
            <person name="Balatti P.A."/>
        </authorList>
    </citation>
    <scope>NUCLEOTIDE SEQUENCE [LARGE SCALE GENOMIC DNA]</scope>
    <source>
        <strain evidence="12">CIDEFI 213</strain>
    </source>
</reference>
<feature type="compositionally biased region" description="Polar residues" evidence="10">
    <location>
        <begin position="420"/>
        <end position="457"/>
    </location>
</feature>
<evidence type="ECO:0000256" key="10">
    <source>
        <dbReference type="SAM" id="MobiDB-lite"/>
    </source>
</evidence>
<evidence type="ECO:0000256" key="2">
    <source>
        <dbReference type="ARBA" id="ARBA00007528"/>
    </source>
</evidence>
<comment type="similarity">
    <text evidence="2 9">Belongs to the glycosyl hydrolase 72 family.</text>
</comment>
<sequence length="480" mass="52198">MPSLTRAAALLPALLSSVAHAVNPVEVRGRDFVDTVTNNRLMIIGVDYQPGGQGAYKPSSGEDALTDGDVCLRDAVLMQKLGVNTLRVYNLDPTLDHSQCASIFNAAGIYMILDVNSPLPGESINRAEPWTSYNSDYLNRAFGIIENFKNFPNTLGFFSANEVMNDLSTAEFNPQYIRAVQRDMKNYIKNHADRTIPVGYSAADVREILQDTWAYMQCEHQQDESSSDFFGLNSYSWCNGDTIQTSGYDGLATMFADSAIPVFYSEYGCNRETPRQFDEVQALYGQDMRALSGGLVYEYSAEEAGYGLVEIDQDGSVKLMKDFDNLQQQFNKLDIEALESANAQSTDIEAPECGESLITADEFSKNFTIPAVCPGCQDLIDNGIENPQNGKLVDVDQTDVQQKVLGSNGQEVKDLSLNIVSDGSNTPGGENTSPTGTDDNDDPSQTGDAAQPSSTEGAASHLGGSSMFALVSFFMCALCL</sequence>
<evidence type="ECO:0000256" key="7">
    <source>
        <dbReference type="ARBA" id="ARBA00023180"/>
    </source>
</evidence>
<keyword evidence="6 9" id="KW-0472">Membrane</keyword>
<keyword evidence="5 9" id="KW-0732">Signal</keyword>
<dbReference type="GO" id="GO:0031505">
    <property type="term" value="P:fungal-type cell wall organization"/>
    <property type="evidence" value="ECO:0007669"/>
    <property type="project" value="TreeGrafter"/>
</dbReference>
<dbReference type="GO" id="GO:0005886">
    <property type="term" value="C:plasma membrane"/>
    <property type="evidence" value="ECO:0007669"/>
    <property type="project" value="UniProtKB-SubCell"/>
</dbReference>
<keyword evidence="8 9" id="KW-0449">Lipoprotein</keyword>
<dbReference type="InterPro" id="IPR017853">
    <property type="entry name" value="GH"/>
</dbReference>
<comment type="function">
    <text evidence="9">Splits internally a 1,3-beta-glucan molecule and transfers the newly generated reducing end (the donor) to the non-reducing end of another 1,3-beta-glucan molecule (the acceptor) forming a 1,3-beta linkage, resulting in the elongation of 1,3-beta-glucan chains in the cell wall.</text>
</comment>
<comment type="caution">
    <text evidence="11">The sequence shown here is derived from an EMBL/GenBank/DDBJ whole genome shotgun (WGS) entry which is preliminary data.</text>
</comment>
<evidence type="ECO:0000256" key="9">
    <source>
        <dbReference type="RuleBase" id="RU361209"/>
    </source>
</evidence>
<evidence type="ECO:0000256" key="5">
    <source>
        <dbReference type="ARBA" id="ARBA00022729"/>
    </source>
</evidence>
<evidence type="ECO:0000256" key="8">
    <source>
        <dbReference type="ARBA" id="ARBA00023288"/>
    </source>
</evidence>
<evidence type="ECO:0000313" key="11">
    <source>
        <dbReference type="EMBL" id="RAR15188.1"/>
    </source>
</evidence>
<dbReference type="PANTHER" id="PTHR31468:SF4">
    <property type="entry name" value="1,3-BETA-GLUCANOSYLTRANSFERASE GAS3-RELATED"/>
    <property type="match status" value="1"/>
</dbReference>
<feature type="signal peptide" evidence="9">
    <location>
        <begin position="1"/>
        <end position="21"/>
    </location>
</feature>
<dbReference type="GO" id="GO:0098552">
    <property type="term" value="C:side of membrane"/>
    <property type="evidence" value="ECO:0007669"/>
    <property type="project" value="UniProtKB-KW"/>
</dbReference>
<keyword evidence="7" id="KW-0325">Glycoprotein</keyword>
<gene>
    <name evidence="11" type="ORF">DDE83_001425</name>
</gene>
<dbReference type="FunFam" id="3.20.20.80:FF:000032">
    <property type="entry name" value="1,3-beta-glucanosyltransferase"/>
    <property type="match status" value="1"/>
</dbReference>
<accession>A0A364NCZ4</accession>
<dbReference type="Proteomes" id="UP000249619">
    <property type="component" value="Unassembled WGS sequence"/>
</dbReference>
<dbReference type="GO" id="GO:0071970">
    <property type="term" value="P:fungal-type cell wall (1-&gt;3)-beta-D-glucan biosynthetic process"/>
    <property type="evidence" value="ECO:0007669"/>
    <property type="project" value="TreeGrafter"/>
</dbReference>
<dbReference type="GO" id="GO:0016787">
    <property type="term" value="F:hydrolase activity"/>
    <property type="evidence" value="ECO:0007669"/>
    <property type="project" value="UniProtKB-KW"/>
</dbReference>
<feature type="chain" id="PRO_5016479792" description="1,3-beta-glucanosyltransferase" evidence="9">
    <location>
        <begin position="22"/>
        <end position="480"/>
    </location>
</feature>
<name>A0A364NCZ4_STELY</name>
<feature type="region of interest" description="Disordered" evidence="10">
    <location>
        <begin position="420"/>
        <end position="460"/>
    </location>
</feature>
<dbReference type="AlphaFoldDB" id="A0A364NCZ4"/>
<evidence type="ECO:0000256" key="3">
    <source>
        <dbReference type="ARBA" id="ARBA00022622"/>
    </source>
</evidence>
<evidence type="ECO:0000256" key="1">
    <source>
        <dbReference type="ARBA" id="ARBA00004609"/>
    </source>
</evidence>
<evidence type="ECO:0000256" key="6">
    <source>
        <dbReference type="ARBA" id="ARBA00023136"/>
    </source>
</evidence>
<evidence type="ECO:0000256" key="4">
    <source>
        <dbReference type="ARBA" id="ARBA00022679"/>
    </source>
</evidence>
<dbReference type="Gene3D" id="3.20.20.80">
    <property type="entry name" value="Glycosidases"/>
    <property type="match status" value="1"/>
</dbReference>
<dbReference type="SUPFAM" id="SSF51445">
    <property type="entry name" value="(Trans)glycosidases"/>
    <property type="match status" value="1"/>
</dbReference>
<proteinExistence type="inferred from homology"/>